<evidence type="ECO:0000259" key="3">
    <source>
        <dbReference type="Pfam" id="PF00149"/>
    </source>
</evidence>
<feature type="signal peptide" evidence="2">
    <location>
        <begin position="1"/>
        <end position="24"/>
    </location>
</feature>
<dbReference type="Pfam" id="PF24394">
    <property type="entry name" value="TMEM62_C"/>
    <property type="match status" value="1"/>
</dbReference>
<evidence type="ECO:0000313" key="7">
    <source>
        <dbReference type="Proteomes" id="UP000095767"/>
    </source>
</evidence>
<evidence type="ECO:0000256" key="1">
    <source>
        <dbReference type="SAM" id="Phobius"/>
    </source>
</evidence>
<dbReference type="OrthoDB" id="27234at2759"/>
<evidence type="ECO:0000259" key="5">
    <source>
        <dbReference type="Pfam" id="PF24394"/>
    </source>
</evidence>
<dbReference type="GO" id="GO:0016787">
    <property type="term" value="F:hydrolase activity"/>
    <property type="evidence" value="ECO:0007669"/>
    <property type="project" value="InterPro"/>
</dbReference>
<dbReference type="InterPro" id="IPR056229">
    <property type="entry name" value="Ig_TMM62"/>
</dbReference>
<gene>
    <name evidence="6" type="ORF">BAE44_0009368</name>
</gene>
<accession>A0A1E5VWX1</accession>
<comment type="caution">
    <text evidence="6">The sequence shown here is derived from an EMBL/GenBank/DDBJ whole genome shotgun (WGS) entry which is preliminary data.</text>
</comment>
<keyword evidence="7" id="KW-1185">Reference proteome</keyword>
<keyword evidence="1" id="KW-1133">Transmembrane helix</keyword>
<name>A0A1E5VWX1_9POAL</name>
<feature type="transmembrane region" description="Helical" evidence="1">
    <location>
        <begin position="583"/>
        <end position="606"/>
    </location>
</feature>
<evidence type="ECO:0000259" key="4">
    <source>
        <dbReference type="Pfam" id="PF24384"/>
    </source>
</evidence>
<protein>
    <submittedName>
        <fullName evidence="6">Putative metallophosphoesterase</fullName>
    </submittedName>
</protein>
<feature type="transmembrane region" description="Helical" evidence="1">
    <location>
        <begin position="465"/>
        <end position="485"/>
    </location>
</feature>
<dbReference type="InterPro" id="IPR029052">
    <property type="entry name" value="Metallo-depent_PP-like"/>
</dbReference>
<dbReference type="PANTHER" id="PTHR14795:SF6">
    <property type="entry name" value="METALLOPHOSPHOESTERASE-RELATED"/>
    <property type="match status" value="1"/>
</dbReference>
<dbReference type="InterPro" id="IPR004843">
    <property type="entry name" value="Calcineurin-like_PHP"/>
</dbReference>
<dbReference type="AlphaFoldDB" id="A0A1E5VWX1"/>
<proteinExistence type="predicted"/>
<feature type="domain" description="Calcineurin-like phosphoesterase" evidence="3">
    <location>
        <begin position="49"/>
        <end position="267"/>
    </location>
</feature>
<dbReference type="Proteomes" id="UP000095767">
    <property type="component" value="Unassembled WGS sequence"/>
</dbReference>
<organism evidence="6 7">
    <name type="scientific">Dichanthelium oligosanthes</name>
    <dbReference type="NCBI Taxonomy" id="888268"/>
    <lineage>
        <taxon>Eukaryota</taxon>
        <taxon>Viridiplantae</taxon>
        <taxon>Streptophyta</taxon>
        <taxon>Embryophyta</taxon>
        <taxon>Tracheophyta</taxon>
        <taxon>Spermatophyta</taxon>
        <taxon>Magnoliopsida</taxon>
        <taxon>Liliopsida</taxon>
        <taxon>Poales</taxon>
        <taxon>Poaceae</taxon>
        <taxon>PACMAD clade</taxon>
        <taxon>Panicoideae</taxon>
        <taxon>Panicodae</taxon>
        <taxon>Paniceae</taxon>
        <taxon>Dichantheliinae</taxon>
        <taxon>Dichanthelium</taxon>
    </lineage>
</organism>
<dbReference type="SUPFAM" id="SSF56300">
    <property type="entry name" value="Metallo-dependent phosphatases"/>
    <property type="match status" value="1"/>
</dbReference>
<dbReference type="InterPro" id="IPR056230">
    <property type="entry name" value="TMEM62_C"/>
</dbReference>
<dbReference type="EMBL" id="LWDX02027235">
    <property type="protein sequence ID" value="OEL29619.1"/>
    <property type="molecule type" value="Genomic_DNA"/>
</dbReference>
<keyword evidence="1" id="KW-0812">Transmembrane</keyword>
<keyword evidence="1" id="KW-0472">Membrane</keyword>
<reference evidence="6 7" key="1">
    <citation type="submission" date="2016-09" db="EMBL/GenBank/DDBJ databases">
        <title>The draft genome of Dichanthelium oligosanthes: A C3 panicoid grass species.</title>
        <authorList>
            <person name="Studer A.J."/>
            <person name="Schnable J.C."/>
            <person name="Brutnell T.P."/>
        </authorList>
    </citation>
    <scope>NUCLEOTIDE SEQUENCE [LARGE SCALE GENOMIC DNA]</scope>
    <source>
        <strain evidence="7">cv. Kellogg 1175</strain>
        <tissue evidence="6">Leaf</tissue>
    </source>
</reference>
<evidence type="ECO:0000256" key="2">
    <source>
        <dbReference type="SAM" id="SignalP"/>
    </source>
</evidence>
<sequence length="734" mass="83709">MASELPLPLLALLFLVILPPLCSSWQPADDDEASVSRSVFPMDGDVAWVVQVSDLHISAYSPERAADLALLGTALRAIRPHLLLITGDITGELSALIILDLNFAAQDEYEWVTYKKTIDAISGRGGIDKSRIFDIRGNHDTYGVPCRGGKLDFFSTYSVNSQLKRLSTISSILLQGDRSYQFLGIDDTMSVGIRYPANLFGHPTDKRIEAVNSELQYWTNHSNVPVTKVVFGHFPMSFTTSSEKGQRYESVFARQSISAYLCGHLHSKVSKQLWRYHEMRTTEGRKSSFWEWELGDWKDSRLMRTLAIDGGAVSFIDHTLKQALQTSILVTYPTDSRSMNMLESEKWSMRNDINVLVFSHQVICNVSARVFDSHSGLKIVEEIPLQLVVSSSAHRPLFHAKWNAENYRSPSPTRYWLQVFVLDSHGVKISSEQRPFSVEGKMAITTCSWLNYLVFEVQWEDMYQVLMWSNMAFTILLLFIPKLLYHFVRRNSSYQRWAVSVLSSPIQQRKPYYWLVWFLMEGTRSKPFWFCVVIYVLWLIKMPWFWGRATSENGEIAQMYLSGWRIPFHDEGLTGNKLSNPDVLVITLPFLYLVVVPVIVLIYGLFAEKAIAYLRRSRRTEYSADSANTRSESACLLPVAPRALLMKFSDKMVSMMIQFCGSWTRRALLLSCLITAAIHLKVSLFKANVSLWNGTSSLVSPINMDATVITRCCCLLYKAPCRLTPRTQKCTFLK</sequence>
<keyword evidence="2" id="KW-0732">Signal</keyword>
<feature type="chain" id="PRO_5009188552" evidence="2">
    <location>
        <begin position="25"/>
        <end position="734"/>
    </location>
</feature>
<evidence type="ECO:0000313" key="6">
    <source>
        <dbReference type="EMBL" id="OEL29619.1"/>
    </source>
</evidence>
<feature type="domain" description="TMEM62 C-terminal" evidence="5">
    <location>
        <begin position="464"/>
        <end position="683"/>
    </location>
</feature>
<dbReference type="PANTHER" id="PTHR14795">
    <property type="entry name" value="HELICASE RELATED"/>
    <property type="match status" value="1"/>
</dbReference>
<dbReference type="Pfam" id="PF00149">
    <property type="entry name" value="Metallophos"/>
    <property type="match status" value="1"/>
</dbReference>
<feature type="domain" description="TMEM62 Ig-like" evidence="4">
    <location>
        <begin position="324"/>
        <end position="441"/>
    </location>
</feature>
<dbReference type="Pfam" id="PF24384">
    <property type="entry name" value="Ig_TMM62"/>
    <property type="match status" value="1"/>
</dbReference>
<dbReference type="Gene3D" id="3.60.21.10">
    <property type="match status" value="1"/>
</dbReference>
<feature type="transmembrane region" description="Helical" evidence="1">
    <location>
        <begin position="528"/>
        <end position="546"/>
    </location>
</feature>
<dbReference type="STRING" id="888268.A0A1E5VWX1"/>